<dbReference type="Pfam" id="PF13844">
    <property type="entry name" value="Glyco_transf_41"/>
    <property type="match status" value="2"/>
</dbReference>
<keyword evidence="7" id="KW-1185">Reference proteome</keyword>
<dbReference type="SUPFAM" id="SSF48452">
    <property type="entry name" value="TPR-like"/>
    <property type="match status" value="1"/>
</dbReference>
<comment type="caution">
    <text evidence="6">The sequence shown here is derived from an EMBL/GenBank/DDBJ whole genome shotgun (WGS) entry which is preliminary data.</text>
</comment>
<dbReference type="RefSeq" id="WP_088452085.1">
    <property type="nucleotide sequence ID" value="NZ_JACHXO010000005.1"/>
</dbReference>
<proteinExistence type="predicted"/>
<dbReference type="InterPro" id="IPR029489">
    <property type="entry name" value="OGT/SEC/SPY_C"/>
</dbReference>
<feature type="domain" description="O-GlcNAc transferase C-terminal" evidence="5">
    <location>
        <begin position="351"/>
        <end position="509"/>
    </location>
</feature>
<dbReference type="PANTHER" id="PTHR44366:SF1">
    <property type="entry name" value="UDP-N-ACETYLGLUCOSAMINE--PEPTIDE N-ACETYLGLUCOSAMINYLTRANSFERASE 110 KDA SUBUNIT"/>
    <property type="match status" value="1"/>
</dbReference>
<reference evidence="6 7" key="1">
    <citation type="submission" date="2020-08" db="EMBL/GenBank/DDBJ databases">
        <title>Genomic Encyclopedia of Type Strains, Phase III (KMG-III): the genomes of soil and plant-associated and newly described type strains.</title>
        <authorList>
            <person name="Whitman W."/>
        </authorList>
    </citation>
    <scope>NUCLEOTIDE SEQUENCE [LARGE SCALE GENOMIC DNA]</scope>
    <source>
        <strain evidence="6 7">CECT 7247</strain>
    </source>
</reference>
<gene>
    <name evidence="6" type="ORF">FHS28_003145</name>
</gene>
<evidence type="ECO:0000313" key="7">
    <source>
        <dbReference type="Proteomes" id="UP000574369"/>
    </source>
</evidence>
<name>A0ABR6GUE4_9BURK</name>
<evidence type="ECO:0000256" key="3">
    <source>
        <dbReference type="ARBA" id="ARBA00022737"/>
    </source>
</evidence>
<dbReference type="InterPro" id="IPR037919">
    <property type="entry name" value="OGT"/>
</dbReference>
<feature type="domain" description="O-GlcNAc transferase C-terminal" evidence="5">
    <location>
        <begin position="185"/>
        <end position="346"/>
    </location>
</feature>
<dbReference type="InterPro" id="IPR011990">
    <property type="entry name" value="TPR-like_helical_dom_sf"/>
</dbReference>
<keyword evidence="3" id="KW-0677">Repeat</keyword>
<dbReference type="EMBL" id="JACHXO010000005">
    <property type="protein sequence ID" value="MBB3195739.1"/>
    <property type="molecule type" value="Genomic_DNA"/>
</dbReference>
<dbReference type="PANTHER" id="PTHR44366">
    <property type="entry name" value="UDP-N-ACETYLGLUCOSAMINE--PEPTIDE N-ACETYLGLUCOSAMINYLTRANSFERASE 110 KDA SUBUNIT"/>
    <property type="match status" value="1"/>
</dbReference>
<protein>
    <submittedName>
        <fullName evidence="6">O-linked N-acetylglucosamine transferase (SPINDLY family)</fullName>
    </submittedName>
</protein>
<sequence length="547" mass="59226">MTALQELLNAALSDMRQQRYAEAAALLAPFAHVQSSELQRYYGEALRRSGRPQEAVGPLMQALALKMDDVDAYLQLAFALQTLQMKAEAAECFRTVATLQPASVMAQAYLAHGDQQCARWADFEANLVALHQAIEAKPDDAQDEFGVPFTLVGLPHQPSQLLKVARMSTRYLSRGLQPLPPVPARAKAPGERLRVAYLSGDFHAHATAALLVETLEQHDRERFEVMLVSHGPDDGSALSQRIRRAAGHLLDVSALSLDGIARALRDAAVDIVIDLKGHTAGSRFTALASRPAPVQVSWLGFPGTSGADFIDYLIGDPVVTPHAHAPDYSETIAQLPGCYQPGDSQRQITPLPRARWGLPESALVLLGANPVYKITPAVWDTWMHLLHALPEALLWQLSGGDQADAQLLAEAAQRGIGPDRILFMPPVDMATHWQRLASADIALDTWPCNGHTTTSDALAAGVPVVTLKGDGFAGRVAASLLTAAGRPDLICETPQAYGDRVCALARDGSRALPIQPWIDSRQFARDLEALYERMWARAVQGLPPAPL</sequence>
<dbReference type="Proteomes" id="UP000574369">
    <property type="component" value="Unassembled WGS sequence"/>
</dbReference>
<keyword evidence="2 6" id="KW-0808">Transferase</keyword>
<evidence type="ECO:0000313" key="6">
    <source>
        <dbReference type="EMBL" id="MBB3195739.1"/>
    </source>
</evidence>
<evidence type="ECO:0000256" key="1">
    <source>
        <dbReference type="ARBA" id="ARBA00004922"/>
    </source>
</evidence>
<accession>A0ABR6GUE4</accession>
<evidence type="ECO:0000256" key="2">
    <source>
        <dbReference type="ARBA" id="ARBA00022679"/>
    </source>
</evidence>
<keyword evidence="4" id="KW-0802">TPR repeat</keyword>
<comment type="pathway">
    <text evidence="1">Protein modification; protein glycosylation.</text>
</comment>
<evidence type="ECO:0000256" key="4">
    <source>
        <dbReference type="ARBA" id="ARBA00022803"/>
    </source>
</evidence>
<dbReference type="Gene3D" id="3.40.50.2000">
    <property type="entry name" value="Glycogen Phosphorylase B"/>
    <property type="match status" value="1"/>
</dbReference>
<dbReference type="SUPFAM" id="SSF53756">
    <property type="entry name" value="UDP-Glycosyltransferase/glycogen phosphorylase"/>
    <property type="match status" value="1"/>
</dbReference>
<dbReference type="Gene3D" id="1.25.40.10">
    <property type="entry name" value="Tetratricopeptide repeat domain"/>
    <property type="match status" value="1"/>
</dbReference>
<organism evidence="6 7">
    <name type="scientific">Roseateles terrae</name>
    <dbReference type="NCBI Taxonomy" id="431060"/>
    <lineage>
        <taxon>Bacteria</taxon>
        <taxon>Pseudomonadati</taxon>
        <taxon>Pseudomonadota</taxon>
        <taxon>Betaproteobacteria</taxon>
        <taxon>Burkholderiales</taxon>
        <taxon>Sphaerotilaceae</taxon>
        <taxon>Roseateles</taxon>
    </lineage>
</organism>
<dbReference type="GO" id="GO:0016740">
    <property type="term" value="F:transferase activity"/>
    <property type="evidence" value="ECO:0007669"/>
    <property type="project" value="UniProtKB-KW"/>
</dbReference>
<evidence type="ECO:0000259" key="5">
    <source>
        <dbReference type="Pfam" id="PF13844"/>
    </source>
</evidence>
<dbReference type="Gene3D" id="3.40.50.11380">
    <property type="match status" value="1"/>
</dbReference>